<name>A0A2N9EUT0_FAGSY</name>
<dbReference type="Pfam" id="PF12436">
    <property type="entry name" value="USP7_ICP0_bdg"/>
    <property type="match status" value="1"/>
</dbReference>
<evidence type="ECO:0000256" key="3">
    <source>
        <dbReference type="ARBA" id="ARBA00022786"/>
    </source>
</evidence>
<protein>
    <recommendedName>
        <fullName evidence="7">Ubiquitin carboxyl-terminal hydrolase 7 ICP0-binding domain-containing protein</fullName>
    </recommendedName>
</protein>
<sequence length="159" mass="18466">MDLSFVLLLIYIITQDLQPVPPPERTKEDIMLYFKLYDPSKEELRFVGRLFVKGSGKPVEILTKLNEMVGFSADEEIELYEEIKFEPNIMCERIDKKVTFRGCQLEDGDIICFQKSPKVGSGDQCRYPDVPSFLDYVHNRQQPCYAALACVAKFVHWFI</sequence>
<dbReference type="GO" id="GO:0008234">
    <property type="term" value="F:cysteine-type peptidase activity"/>
    <property type="evidence" value="ECO:0007669"/>
    <property type="project" value="UniProtKB-KW"/>
</dbReference>
<dbReference type="GO" id="GO:0005634">
    <property type="term" value="C:nucleus"/>
    <property type="evidence" value="ECO:0007669"/>
    <property type="project" value="UniProtKB-ARBA"/>
</dbReference>
<evidence type="ECO:0000256" key="5">
    <source>
        <dbReference type="ARBA" id="ARBA00022807"/>
    </source>
</evidence>
<evidence type="ECO:0000256" key="4">
    <source>
        <dbReference type="ARBA" id="ARBA00022801"/>
    </source>
</evidence>
<organism evidence="8">
    <name type="scientific">Fagus sylvatica</name>
    <name type="common">Beechnut</name>
    <dbReference type="NCBI Taxonomy" id="28930"/>
    <lineage>
        <taxon>Eukaryota</taxon>
        <taxon>Viridiplantae</taxon>
        <taxon>Streptophyta</taxon>
        <taxon>Embryophyta</taxon>
        <taxon>Tracheophyta</taxon>
        <taxon>Spermatophyta</taxon>
        <taxon>Magnoliopsida</taxon>
        <taxon>eudicotyledons</taxon>
        <taxon>Gunneridae</taxon>
        <taxon>Pentapetalae</taxon>
        <taxon>rosids</taxon>
        <taxon>fabids</taxon>
        <taxon>Fagales</taxon>
        <taxon>Fagaceae</taxon>
        <taxon>Fagus</taxon>
    </lineage>
</organism>
<dbReference type="FunFam" id="3.10.20.90:FF:000050">
    <property type="entry name" value="Ubiquitin carboxyl-terminal hydrolase 13"/>
    <property type="match status" value="1"/>
</dbReference>
<evidence type="ECO:0000256" key="6">
    <source>
        <dbReference type="SAM" id="SignalP"/>
    </source>
</evidence>
<accession>A0A2N9EUT0</accession>
<evidence type="ECO:0000313" key="8">
    <source>
        <dbReference type="EMBL" id="SPC78450.1"/>
    </source>
</evidence>
<comment type="similarity">
    <text evidence="1">Belongs to the peptidase C19 family.</text>
</comment>
<keyword evidence="3" id="KW-0833">Ubl conjugation pathway</keyword>
<evidence type="ECO:0000256" key="2">
    <source>
        <dbReference type="ARBA" id="ARBA00022670"/>
    </source>
</evidence>
<keyword evidence="4" id="KW-0378">Hydrolase</keyword>
<proteinExistence type="inferred from homology"/>
<keyword evidence="6" id="KW-0732">Signal</keyword>
<dbReference type="GO" id="GO:0101005">
    <property type="term" value="F:deubiquitinase activity"/>
    <property type="evidence" value="ECO:0007669"/>
    <property type="project" value="UniProtKB-ARBA"/>
</dbReference>
<reference evidence="8" key="1">
    <citation type="submission" date="2018-02" db="EMBL/GenBank/DDBJ databases">
        <authorList>
            <person name="Cohen D.B."/>
            <person name="Kent A.D."/>
        </authorList>
    </citation>
    <scope>NUCLEOTIDE SEQUENCE</scope>
</reference>
<dbReference type="InterPro" id="IPR024729">
    <property type="entry name" value="USP7_ICP0-binding_dom"/>
</dbReference>
<dbReference type="EMBL" id="OIVN01000334">
    <property type="protein sequence ID" value="SPC78450.1"/>
    <property type="molecule type" value="Genomic_DNA"/>
</dbReference>
<feature type="chain" id="PRO_5014614766" description="Ubiquitin carboxyl-terminal hydrolase 7 ICP0-binding domain-containing protein" evidence="6">
    <location>
        <begin position="20"/>
        <end position="159"/>
    </location>
</feature>
<feature type="signal peptide" evidence="6">
    <location>
        <begin position="1"/>
        <end position="19"/>
    </location>
</feature>
<evidence type="ECO:0000259" key="7">
    <source>
        <dbReference type="Pfam" id="PF12436"/>
    </source>
</evidence>
<dbReference type="GO" id="GO:0006508">
    <property type="term" value="P:proteolysis"/>
    <property type="evidence" value="ECO:0007669"/>
    <property type="project" value="UniProtKB-KW"/>
</dbReference>
<keyword evidence="5" id="KW-0788">Thiol protease</keyword>
<gene>
    <name evidence="8" type="ORF">FSB_LOCUS6332</name>
</gene>
<keyword evidence="2" id="KW-0645">Protease</keyword>
<dbReference type="Gene3D" id="3.10.20.90">
    <property type="entry name" value="Phosphatidylinositol 3-kinase Catalytic Subunit, Chain A, domain 1"/>
    <property type="match status" value="1"/>
</dbReference>
<evidence type="ECO:0000256" key="1">
    <source>
        <dbReference type="ARBA" id="ARBA00009085"/>
    </source>
</evidence>
<dbReference type="AlphaFoldDB" id="A0A2N9EUT0"/>
<feature type="domain" description="Ubiquitin carboxyl-terminal hydrolase 7 ICP0-binding" evidence="7">
    <location>
        <begin position="21"/>
        <end position="141"/>
    </location>
</feature>